<gene>
    <name evidence="1" type="ORF">METZ01_LOCUS378052</name>
</gene>
<feature type="non-terminal residue" evidence="1">
    <location>
        <position position="1"/>
    </location>
</feature>
<dbReference type="SUPFAM" id="SSF51905">
    <property type="entry name" value="FAD/NAD(P)-binding domain"/>
    <property type="match status" value="1"/>
</dbReference>
<evidence type="ECO:0000313" key="1">
    <source>
        <dbReference type="EMBL" id="SVD25198.1"/>
    </source>
</evidence>
<name>A0A382TUS0_9ZZZZ</name>
<proteinExistence type="predicted"/>
<protein>
    <recommendedName>
        <fullName evidence="2">Monooxygenase</fullName>
    </recommendedName>
</protein>
<dbReference type="InterPro" id="IPR051209">
    <property type="entry name" value="FAD-bind_Monooxygenase_sf"/>
</dbReference>
<accession>A0A382TUS0</accession>
<evidence type="ECO:0008006" key="2">
    <source>
        <dbReference type="Google" id="ProtNLM"/>
    </source>
</evidence>
<dbReference type="PANTHER" id="PTHR42877:SF4">
    <property type="entry name" value="FAD_NAD(P)-BINDING DOMAIN-CONTAINING PROTEIN-RELATED"/>
    <property type="match status" value="1"/>
</dbReference>
<dbReference type="PANTHER" id="PTHR42877">
    <property type="entry name" value="L-ORNITHINE N(5)-MONOOXYGENASE-RELATED"/>
    <property type="match status" value="1"/>
</dbReference>
<dbReference type="InterPro" id="IPR036188">
    <property type="entry name" value="FAD/NAD-bd_sf"/>
</dbReference>
<sequence length="230" mass="26466">REALTGYISEQLGDRQDLMDTCVPDFPVFGKRLIIDNNWYQSMSRQDITLTNSPIDRFHEGGIETEDGKQHEFDVVIFATGFNTNRFLWPMDVVGRTGVSLADQWGDYPRAYKGMLVPHYPNLFCLYGPNTNIVHGGSIIYNIECQVHYMMQCLTLMLSRGASRLEIPDAVNDEYNDEVQEISKNLAWGHPGVQSWYKNSDGKVVNNSPFTNLEFWERTHDVEPNRYQLS</sequence>
<organism evidence="1">
    <name type="scientific">marine metagenome</name>
    <dbReference type="NCBI Taxonomy" id="408172"/>
    <lineage>
        <taxon>unclassified sequences</taxon>
        <taxon>metagenomes</taxon>
        <taxon>ecological metagenomes</taxon>
    </lineage>
</organism>
<dbReference type="Gene3D" id="3.50.50.60">
    <property type="entry name" value="FAD/NAD(P)-binding domain"/>
    <property type="match status" value="1"/>
</dbReference>
<dbReference type="EMBL" id="UINC01138945">
    <property type="protein sequence ID" value="SVD25198.1"/>
    <property type="molecule type" value="Genomic_DNA"/>
</dbReference>
<reference evidence="1" key="1">
    <citation type="submission" date="2018-05" db="EMBL/GenBank/DDBJ databases">
        <authorList>
            <person name="Lanie J.A."/>
            <person name="Ng W.-L."/>
            <person name="Kazmierczak K.M."/>
            <person name="Andrzejewski T.M."/>
            <person name="Davidsen T.M."/>
            <person name="Wayne K.J."/>
            <person name="Tettelin H."/>
            <person name="Glass J.I."/>
            <person name="Rusch D."/>
            <person name="Podicherti R."/>
            <person name="Tsui H.-C.T."/>
            <person name="Winkler M.E."/>
        </authorList>
    </citation>
    <scope>NUCLEOTIDE SEQUENCE</scope>
</reference>
<dbReference type="AlphaFoldDB" id="A0A382TUS0"/>